<comment type="caution">
    <text evidence="2">The sequence shown here is derived from an EMBL/GenBank/DDBJ whole genome shotgun (WGS) entry which is preliminary data.</text>
</comment>
<feature type="domain" description="Mycothiol-dependent maleylpyruvate isomerase metal-binding" evidence="1">
    <location>
        <begin position="12"/>
        <end position="162"/>
    </location>
</feature>
<dbReference type="InterPro" id="IPR024344">
    <property type="entry name" value="MDMPI_metal-binding"/>
</dbReference>
<dbReference type="PATRIC" id="fig|359131.3.peg.5798"/>
<dbReference type="OrthoDB" id="3677409at2"/>
<sequence>MSRQTDPVRALLAEAWASWAERGAALDAEGWSRPTRLPGWTVRELYAHVAPVPEMFTGLRAAVLDGPAAVTGGAGILRAYNRPGGIAHTAADQVAEAAKQTAETAEPAVLLARFGVEGPAALAGLADLPPEAVVAHPLLGSVTVGALGEVALMEATVHLLDLIAAIGGPPPAPGALDFTRALLAEVADPVAFIEAATGRSAAPVLPVIR</sequence>
<dbReference type="GO" id="GO:0046872">
    <property type="term" value="F:metal ion binding"/>
    <property type="evidence" value="ECO:0007669"/>
    <property type="project" value="InterPro"/>
</dbReference>
<organism evidence="2 3">
    <name type="scientific">Streptomyces rubellomurinus (strain ATCC 31215)</name>
    <dbReference type="NCBI Taxonomy" id="359131"/>
    <lineage>
        <taxon>Bacteria</taxon>
        <taxon>Bacillati</taxon>
        <taxon>Actinomycetota</taxon>
        <taxon>Actinomycetes</taxon>
        <taxon>Kitasatosporales</taxon>
        <taxon>Streptomycetaceae</taxon>
        <taxon>Streptomyces</taxon>
    </lineage>
</organism>
<evidence type="ECO:0000313" key="2">
    <source>
        <dbReference type="EMBL" id="KJS59976.1"/>
    </source>
</evidence>
<dbReference type="EMBL" id="JZKH01000054">
    <property type="protein sequence ID" value="KJS59976.1"/>
    <property type="molecule type" value="Genomic_DNA"/>
</dbReference>
<dbReference type="Pfam" id="PF11716">
    <property type="entry name" value="MDMPI_N"/>
    <property type="match status" value="1"/>
</dbReference>
<dbReference type="AlphaFoldDB" id="A0A0F2TBY3"/>
<evidence type="ECO:0000313" key="3">
    <source>
        <dbReference type="Proteomes" id="UP000033699"/>
    </source>
</evidence>
<dbReference type="InterPro" id="IPR034660">
    <property type="entry name" value="DinB/YfiT-like"/>
</dbReference>
<dbReference type="SUPFAM" id="SSF109854">
    <property type="entry name" value="DinB/YfiT-like putative metalloenzymes"/>
    <property type="match status" value="1"/>
</dbReference>
<reference evidence="2 3" key="1">
    <citation type="submission" date="2015-02" db="EMBL/GenBank/DDBJ databases">
        <authorList>
            <person name="Ju K.-S."/>
            <person name="Doroghazi J.R."/>
            <person name="Metcalf W."/>
        </authorList>
    </citation>
    <scope>NUCLEOTIDE SEQUENCE [LARGE SCALE GENOMIC DNA]</scope>
    <source>
        <strain evidence="2 3">ATCC 31215</strain>
    </source>
</reference>
<dbReference type="RefSeq" id="WP_045700126.1">
    <property type="nucleotide sequence ID" value="NZ_JZKH01000054.1"/>
</dbReference>
<accession>A0A0F2TBY3</accession>
<gene>
    <name evidence="2" type="ORF">VM95_23920</name>
</gene>
<proteinExistence type="predicted"/>
<name>A0A0F2TBY3_STRR3</name>
<keyword evidence="3" id="KW-1185">Reference proteome</keyword>
<evidence type="ECO:0000259" key="1">
    <source>
        <dbReference type="Pfam" id="PF11716"/>
    </source>
</evidence>
<dbReference type="NCBIfam" id="TIGR03083">
    <property type="entry name" value="maleylpyruvate isomerase family mycothiol-dependent enzyme"/>
    <property type="match status" value="1"/>
</dbReference>
<dbReference type="InterPro" id="IPR017517">
    <property type="entry name" value="Maleyloyr_isom"/>
</dbReference>
<dbReference type="Proteomes" id="UP000033699">
    <property type="component" value="Unassembled WGS sequence"/>
</dbReference>
<protein>
    <recommendedName>
        <fullName evidence="1">Mycothiol-dependent maleylpyruvate isomerase metal-binding domain-containing protein</fullName>
    </recommendedName>
</protein>
<dbReference type="Gene3D" id="1.20.120.450">
    <property type="entry name" value="dinb family like domain"/>
    <property type="match status" value="1"/>
</dbReference>